<name>A0ABU4M7Q2_9ACTN</name>
<sequence>MTTRRGGRTANAGSEEIAALLRAGVTVREVKARLHVGHTSIAEARRIHKIQYAPAPALRDRPEAEQRAMILARHPVIADLLREGATTAQVRARIGASNSTIGMVRRALGLATRRPGKAPVTITEALARHTQEQPDGHTHWTGPRCDGQPQLWSRGRYHSVRRVLFASHHGRAPDGWLRVTCDQPACIAGAHLSDRRIREQRAREDALYTAIFGPENPS</sequence>
<organism evidence="1 2">
    <name type="scientific">Streptomyces acidiscabies</name>
    <dbReference type="NCBI Taxonomy" id="42234"/>
    <lineage>
        <taxon>Bacteria</taxon>
        <taxon>Bacillati</taxon>
        <taxon>Actinomycetota</taxon>
        <taxon>Actinomycetes</taxon>
        <taxon>Kitasatosporales</taxon>
        <taxon>Streptomycetaceae</taxon>
        <taxon>Streptomyces</taxon>
    </lineage>
</organism>
<accession>A0ABU4M7Q2</accession>
<reference evidence="1 2" key="1">
    <citation type="journal article" date="2023" name="Microb. Genom.">
        <title>Mesoterricola silvestris gen. nov., sp. nov., Mesoterricola sediminis sp. nov., Geothrix oryzae sp. nov., Geothrix edaphica sp. nov., Geothrix rubra sp. nov., and Geothrix limicola sp. nov., six novel members of Acidobacteriota isolated from soils.</title>
        <authorList>
            <person name="Weisberg A.J."/>
            <person name="Pearce E."/>
            <person name="Kramer C.G."/>
            <person name="Chang J.H."/>
            <person name="Clarke C.R."/>
        </authorList>
    </citation>
    <scope>NUCLEOTIDE SEQUENCE [LARGE SCALE GENOMIC DNA]</scope>
    <source>
        <strain evidence="1 2">NB05-1H</strain>
    </source>
</reference>
<comment type="caution">
    <text evidence="1">The sequence shown here is derived from an EMBL/GenBank/DDBJ whole genome shotgun (WGS) entry which is preliminary data.</text>
</comment>
<dbReference type="EMBL" id="JARAWP010000031">
    <property type="protein sequence ID" value="MDX3024050.1"/>
    <property type="molecule type" value="Genomic_DNA"/>
</dbReference>
<dbReference type="RefSeq" id="WP_319167156.1">
    <property type="nucleotide sequence ID" value="NZ_JARAWP010000031.1"/>
</dbReference>
<keyword evidence="2" id="KW-1185">Reference proteome</keyword>
<evidence type="ECO:0000313" key="2">
    <source>
        <dbReference type="Proteomes" id="UP001272987"/>
    </source>
</evidence>
<proteinExistence type="predicted"/>
<protein>
    <submittedName>
        <fullName evidence="1">Uncharacterized protein</fullName>
    </submittedName>
</protein>
<dbReference type="Proteomes" id="UP001272987">
    <property type="component" value="Unassembled WGS sequence"/>
</dbReference>
<gene>
    <name evidence="1" type="ORF">PV666_40200</name>
</gene>
<evidence type="ECO:0000313" key="1">
    <source>
        <dbReference type="EMBL" id="MDX3024050.1"/>
    </source>
</evidence>